<feature type="domain" description="Response regulatory" evidence="6">
    <location>
        <begin position="6"/>
        <end position="123"/>
    </location>
</feature>
<evidence type="ECO:0000256" key="3">
    <source>
        <dbReference type="ARBA" id="ARBA00023163"/>
    </source>
</evidence>
<dbReference type="SUPFAM" id="SSF46689">
    <property type="entry name" value="Homeodomain-like"/>
    <property type="match status" value="2"/>
</dbReference>
<dbReference type="SUPFAM" id="SSF52172">
    <property type="entry name" value="CheY-like"/>
    <property type="match status" value="1"/>
</dbReference>
<dbReference type="CDD" id="cd17536">
    <property type="entry name" value="REC_YesN-like"/>
    <property type="match status" value="1"/>
</dbReference>
<dbReference type="EMBL" id="SMRT01000001">
    <property type="protein sequence ID" value="TDG00703.1"/>
    <property type="molecule type" value="Genomic_DNA"/>
</dbReference>
<dbReference type="InterPro" id="IPR018062">
    <property type="entry name" value="HTH_AraC-typ_CS"/>
</dbReference>
<name>A0A4R5KYN3_9BACL</name>
<evidence type="ECO:0000313" key="7">
    <source>
        <dbReference type="EMBL" id="TDG00703.1"/>
    </source>
</evidence>
<evidence type="ECO:0000313" key="8">
    <source>
        <dbReference type="Proteomes" id="UP000295636"/>
    </source>
</evidence>
<evidence type="ECO:0000256" key="1">
    <source>
        <dbReference type="ARBA" id="ARBA00023015"/>
    </source>
</evidence>
<sequence length="560" mass="64352">MMMMHRLLIVDDEPYTVDGLYDLFNELPELELEIYKAYSAVEALRHTERIKFDIVLTDIRMPTMSGLELQQEIRRQWPRCKVIFLTGYSDFHYAQAALQNGGYNYLLKTDGDEQIISTVVRAIEELSSELENEQVTLAAKHKMQLALPSLQRDYVWSLLHGGAGSFDTMGRQFDELGMPLDADCPVYPVYGRVDAWWDNINYSDQSLLLYAIQNIIEEYLCPSSRMLTLVFDRCKLLLLIQPGNVGAEMEGEAVEKAWMRLMVFVQKTLESIQTSCNQLLHLTLSFSAGGCPVPWERLGKKIDDLKLQLMCGPGNEREMILYETTPDASAADRHGDNESGLESRRSSIDLLEMYLLNGQEESFLTAYRRLTAAVGSLPKTANSQRLELYCKLATMFLGYINRYGLSDLPEIDWVKLTNIEEHASWEHAVEYFEALGKALLSRKRTDSYNRGNEIICKVNQYVEKNLAKDLSLTQIAEHVFLNPAYLSRLYKQFSGVGLSEFIVNLRMAKSKEMLKQPKYKIHEIASDVGFDSAYFTRFFKKQTNMTPQEYRNQFLLSHRT</sequence>
<dbReference type="Pfam" id="PF12833">
    <property type="entry name" value="HTH_18"/>
    <property type="match status" value="1"/>
</dbReference>
<dbReference type="InterPro" id="IPR009057">
    <property type="entry name" value="Homeodomain-like_sf"/>
</dbReference>
<dbReference type="PROSITE" id="PS00041">
    <property type="entry name" value="HTH_ARAC_FAMILY_1"/>
    <property type="match status" value="1"/>
</dbReference>
<dbReference type="SMART" id="SM00342">
    <property type="entry name" value="HTH_ARAC"/>
    <property type="match status" value="1"/>
</dbReference>
<dbReference type="PROSITE" id="PS01124">
    <property type="entry name" value="HTH_ARAC_FAMILY_2"/>
    <property type="match status" value="1"/>
</dbReference>
<comment type="caution">
    <text evidence="7">The sequence shown here is derived from an EMBL/GenBank/DDBJ whole genome shotgun (WGS) entry which is preliminary data.</text>
</comment>
<dbReference type="InterPro" id="IPR018060">
    <property type="entry name" value="HTH_AraC"/>
</dbReference>
<keyword evidence="1" id="KW-0805">Transcription regulation</keyword>
<keyword evidence="2" id="KW-0238">DNA-binding</keyword>
<dbReference type="Gene3D" id="1.10.10.60">
    <property type="entry name" value="Homeodomain-like"/>
    <property type="match status" value="2"/>
</dbReference>
<feature type="modified residue" description="4-aspartylphosphate" evidence="4">
    <location>
        <position position="58"/>
    </location>
</feature>
<keyword evidence="8" id="KW-1185">Reference proteome</keyword>
<dbReference type="AlphaFoldDB" id="A0A4R5KYN3"/>
<dbReference type="InterPro" id="IPR001789">
    <property type="entry name" value="Sig_transdc_resp-reg_receiver"/>
</dbReference>
<dbReference type="Gene3D" id="3.40.50.2300">
    <property type="match status" value="1"/>
</dbReference>
<keyword evidence="4" id="KW-0597">Phosphoprotein</keyword>
<protein>
    <submittedName>
        <fullName evidence="7">Response regulator</fullName>
    </submittedName>
</protein>
<dbReference type="Pfam" id="PF00072">
    <property type="entry name" value="Response_reg"/>
    <property type="match status" value="1"/>
</dbReference>
<dbReference type="GO" id="GO:0043565">
    <property type="term" value="F:sequence-specific DNA binding"/>
    <property type="evidence" value="ECO:0007669"/>
    <property type="project" value="InterPro"/>
</dbReference>
<organism evidence="7 8">
    <name type="scientific">Paenibacillus piri</name>
    <dbReference type="NCBI Taxonomy" id="2547395"/>
    <lineage>
        <taxon>Bacteria</taxon>
        <taxon>Bacillati</taxon>
        <taxon>Bacillota</taxon>
        <taxon>Bacilli</taxon>
        <taxon>Bacillales</taxon>
        <taxon>Paenibacillaceae</taxon>
        <taxon>Paenibacillus</taxon>
    </lineage>
</organism>
<proteinExistence type="predicted"/>
<dbReference type="OrthoDB" id="2543932at2"/>
<dbReference type="SMART" id="SM00448">
    <property type="entry name" value="REC"/>
    <property type="match status" value="1"/>
</dbReference>
<accession>A0A4R5KYN3</accession>
<reference evidence="7 8" key="1">
    <citation type="submission" date="2019-03" db="EMBL/GenBank/DDBJ databases">
        <title>This is whole genome sequence of Paenibacillus sp MS74 strain.</title>
        <authorList>
            <person name="Trinh H.N."/>
        </authorList>
    </citation>
    <scope>NUCLEOTIDE SEQUENCE [LARGE SCALE GENOMIC DNA]</scope>
    <source>
        <strain evidence="7 8">MS74</strain>
    </source>
</reference>
<dbReference type="PANTHER" id="PTHR43280:SF10">
    <property type="entry name" value="REGULATORY PROTEIN POCR"/>
    <property type="match status" value="1"/>
</dbReference>
<evidence type="ECO:0000256" key="2">
    <source>
        <dbReference type="ARBA" id="ARBA00023125"/>
    </source>
</evidence>
<dbReference type="GO" id="GO:0000160">
    <property type="term" value="P:phosphorelay signal transduction system"/>
    <property type="evidence" value="ECO:0007669"/>
    <property type="project" value="InterPro"/>
</dbReference>
<evidence type="ECO:0000259" key="5">
    <source>
        <dbReference type="PROSITE" id="PS01124"/>
    </source>
</evidence>
<dbReference type="RefSeq" id="WP_133225414.1">
    <property type="nucleotide sequence ID" value="NZ_SMRT01000001.1"/>
</dbReference>
<gene>
    <name evidence="7" type="ORF">E1757_03510</name>
</gene>
<evidence type="ECO:0000259" key="6">
    <source>
        <dbReference type="PROSITE" id="PS50110"/>
    </source>
</evidence>
<dbReference type="GO" id="GO:0003700">
    <property type="term" value="F:DNA-binding transcription factor activity"/>
    <property type="evidence" value="ECO:0007669"/>
    <property type="project" value="InterPro"/>
</dbReference>
<dbReference type="PANTHER" id="PTHR43280">
    <property type="entry name" value="ARAC-FAMILY TRANSCRIPTIONAL REGULATOR"/>
    <property type="match status" value="1"/>
</dbReference>
<dbReference type="Proteomes" id="UP000295636">
    <property type="component" value="Unassembled WGS sequence"/>
</dbReference>
<dbReference type="InterPro" id="IPR011006">
    <property type="entry name" value="CheY-like_superfamily"/>
</dbReference>
<feature type="domain" description="HTH araC/xylS-type" evidence="5">
    <location>
        <begin position="456"/>
        <end position="553"/>
    </location>
</feature>
<evidence type="ECO:0000256" key="4">
    <source>
        <dbReference type="PROSITE-ProRule" id="PRU00169"/>
    </source>
</evidence>
<keyword evidence="3" id="KW-0804">Transcription</keyword>
<dbReference type="PROSITE" id="PS50110">
    <property type="entry name" value="RESPONSE_REGULATORY"/>
    <property type="match status" value="1"/>
</dbReference>